<feature type="domain" description="DUF3322" evidence="2">
    <location>
        <begin position="7"/>
        <end position="190"/>
    </location>
</feature>
<dbReference type="Pfam" id="PF11795">
    <property type="entry name" value="DUF3322"/>
    <property type="match status" value="1"/>
</dbReference>
<evidence type="ECO:0000313" key="3">
    <source>
        <dbReference type="EMBL" id="PZF81240.1"/>
    </source>
</evidence>
<dbReference type="EMBL" id="POTW01000062">
    <property type="protein sequence ID" value="PZF81240.1"/>
    <property type="molecule type" value="Genomic_DNA"/>
</dbReference>
<evidence type="ECO:0000259" key="1">
    <source>
        <dbReference type="Pfam" id="PF09983"/>
    </source>
</evidence>
<comment type="caution">
    <text evidence="3">The sequence shown here is derived from an EMBL/GenBank/DDBJ whole genome shotgun (WGS) entry which is preliminary data.</text>
</comment>
<protein>
    <recommendedName>
        <fullName evidence="5">DUF3322 and DUF2220 domain-containing protein</fullName>
    </recommendedName>
</protein>
<keyword evidence="4" id="KW-1185">Reference proteome</keyword>
<evidence type="ECO:0000259" key="2">
    <source>
        <dbReference type="Pfam" id="PF11795"/>
    </source>
</evidence>
<reference evidence="3 4" key="1">
    <citation type="submission" date="2018-01" db="EMBL/GenBank/DDBJ databases">
        <title>Draft genome sequence of Jiangella sp. GTF31.</title>
        <authorList>
            <person name="Sahin N."/>
            <person name="Ay H."/>
            <person name="Saygin H."/>
        </authorList>
    </citation>
    <scope>NUCLEOTIDE SEQUENCE [LARGE SCALE GENOMIC DNA]</scope>
    <source>
        <strain evidence="3 4">GTF31</strain>
    </source>
</reference>
<dbReference type="AlphaFoldDB" id="A0A2W2B7Z6"/>
<organism evidence="3 4">
    <name type="scientific">Jiangella anatolica</name>
    <dbReference type="NCBI Taxonomy" id="2670374"/>
    <lineage>
        <taxon>Bacteria</taxon>
        <taxon>Bacillati</taxon>
        <taxon>Actinomycetota</taxon>
        <taxon>Actinomycetes</taxon>
        <taxon>Jiangellales</taxon>
        <taxon>Jiangellaceae</taxon>
        <taxon>Jiangella</taxon>
    </lineage>
</organism>
<gene>
    <name evidence="3" type="ORF">C1I92_21885</name>
</gene>
<dbReference type="RefSeq" id="WP_111256777.1">
    <property type="nucleotide sequence ID" value="NZ_POTW01000062.1"/>
</dbReference>
<proteinExistence type="predicted"/>
<feature type="domain" description="Wadjet protein JetD C-terminal" evidence="1">
    <location>
        <begin position="203"/>
        <end position="377"/>
    </location>
</feature>
<dbReference type="Proteomes" id="UP000248764">
    <property type="component" value="Unassembled WGS sequence"/>
</dbReference>
<dbReference type="PIRSF" id="PIRSF028408">
    <property type="entry name" value="UCP028408"/>
    <property type="match status" value="1"/>
</dbReference>
<dbReference type="Pfam" id="PF09983">
    <property type="entry name" value="JetD_C"/>
    <property type="match status" value="1"/>
</dbReference>
<evidence type="ECO:0008006" key="5">
    <source>
        <dbReference type="Google" id="ProtNLM"/>
    </source>
</evidence>
<accession>A0A2W2B7Z6</accession>
<dbReference type="InterPro" id="IPR024537">
    <property type="entry name" value="DUF3322"/>
</dbReference>
<dbReference type="InterPro" id="IPR024534">
    <property type="entry name" value="JetD_C"/>
</dbReference>
<dbReference type="InterPro" id="IPR014544">
    <property type="entry name" value="UCP028408"/>
</dbReference>
<name>A0A2W2B7Z6_9ACTN</name>
<sequence>MATWTTPADIASTVKRRWVDGSLLRAFAAKAHFPVIDVRIRGPRASDIGDDLAAVRDWITRLDAGRRNDLRYALEWTPIGGRHIGRNRIPTRAIISSFDQAWALLGVEAEARRFSSILALASPHATVTRWVLTHPHKALALAQEWPAMLAAYSWLVSHRDSGAYLREISAPGVDTKFIERHRAVLAAVLDVPGSAAGFLAGLGLGTKPDLVRVRFSPGLGLPDGLTELAARADEMANLPVTTRTTVVCENEITYLTVPVPADGVVIWGKGFEVDRVGRLRWLTDADVFYWGDIDTHGFAILSRLRAWLPQTTAFLMDRETLLSHRDRWVVENSPTRARLDRLTSEEAVLYEELVTDQHGDRIRLEQERVDWGWATGRLPFQPG</sequence>
<evidence type="ECO:0000313" key="4">
    <source>
        <dbReference type="Proteomes" id="UP000248764"/>
    </source>
</evidence>